<evidence type="ECO:0000313" key="2">
    <source>
        <dbReference type="EMBL" id="GKV31332.1"/>
    </source>
</evidence>
<feature type="region of interest" description="Disordered" evidence="1">
    <location>
        <begin position="377"/>
        <end position="401"/>
    </location>
</feature>
<keyword evidence="3" id="KW-1185">Reference proteome</keyword>
<feature type="compositionally biased region" description="Pro residues" evidence="1">
    <location>
        <begin position="567"/>
        <end position="579"/>
    </location>
</feature>
<gene>
    <name evidence="2" type="ORF">SLEP1_g40028</name>
</gene>
<dbReference type="Proteomes" id="UP001054252">
    <property type="component" value="Unassembled WGS sequence"/>
</dbReference>
<dbReference type="AlphaFoldDB" id="A0AAV5L3H4"/>
<evidence type="ECO:0000256" key="1">
    <source>
        <dbReference type="SAM" id="MobiDB-lite"/>
    </source>
</evidence>
<accession>A0AAV5L3H4</accession>
<reference evidence="2 3" key="1">
    <citation type="journal article" date="2021" name="Commun. Biol.">
        <title>The genome of Shorea leprosula (Dipterocarpaceae) highlights the ecological relevance of drought in aseasonal tropical rainforests.</title>
        <authorList>
            <person name="Ng K.K.S."/>
            <person name="Kobayashi M.J."/>
            <person name="Fawcett J.A."/>
            <person name="Hatakeyama M."/>
            <person name="Paape T."/>
            <person name="Ng C.H."/>
            <person name="Ang C.C."/>
            <person name="Tnah L.H."/>
            <person name="Lee C.T."/>
            <person name="Nishiyama T."/>
            <person name="Sese J."/>
            <person name="O'Brien M.J."/>
            <person name="Copetti D."/>
            <person name="Mohd Noor M.I."/>
            <person name="Ong R.C."/>
            <person name="Putra M."/>
            <person name="Sireger I.Z."/>
            <person name="Indrioko S."/>
            <person name="Kosugi Y."/>
            <person name="Izuno A."/>
            <person name="Isagi Y."/>
            <person name="Lee S.L."/>
            <person name="Shimizu K.K."/>
        </authorList>
    </citation>
    <scope>NUCLEOTIDE SEQUENCE [LARGE SCALE GENOMIC DNA]</scope>
    <source>
        <strain evidence="2">214</strain>
    </source>
</reference>
<sequence length="611" mass="66908">MEYVREVGELRGNQGIEEGECVMSVEPIAMIVPLELQDLPETLTPESSASSSALEGGDHHTSPSSNSPSEETPSREEETGNVVGNEPNLPVVEEWENRVIRSRLSNLRKAPKDLPAGFRFRAALHHEVANRAPSISGYKKLEEMVRSYQIPRTILLRAGTKNERACTVFDAADAQQHKVHHRLYTVVCEVGGIGQGDSVQVAVPVSAVPKLQKCEVVLPLWEGEEPALKKSYLRGSANEHKAQGIVELGLIPNFKLILTSGHLLHQGAVHPTEVRARHQDHIPSRELKLCPPVQEGARGKTLTPRMIFPLSCEGRARDLSPLQPPQHDLPTVCGVSCLLQIGNVLRGTSSSMEGARVQNRELQQNCKQLASEKASLADEAEKESGIQAAREEAGHAEDQAKKAEADREKTLHELNALKERVVNADLYVAWAEASLEKTKRVHQRNICFAHAQGAEWLVGADMFQDAVAVATANTTTNIFNEVRGKVLRHRPDFPIGELAFFEGEDIDDEGKSLAPPADTWVRLKWELDEEELPVWPPFIIEEGEVEGLPSFDAWVAEPQEVAAEPCGTPPSSLPQPAPIAAPALSPLDRSSPARSDAARMDVSVPVDLTDD</sequence>
<feature type="region of interest" description="Disordered" evidence="1">
    <location>
        <begin position="43"/>
        <end position="88"/>
    </location>
</feature>
<feature type="compositionally biased region" description="Low complexity" evidence="1">
    <location>
        <begin position="62"/>
        <end position="71"/>
    </location>
</feature>
<name>A0AAV5L3H4_9ROSI</name>
<comment type="caution">
    <text evidence="2">The sequence shown here is derived from an EMBL/GenBank/DDBJ whole genome shotgun (WGS) entry which is preliminary data.</text>
</comment>
<feature type="compositionally biased region" description="Basic and acidic residues" evidence="1">
    <location>
        <begin position="389"/>
        <end position="401"/>
    </location>
</feature>
<evidence type="ECO:0000313" key="3">
    <source>
        <dbReference type="Proteomes" id="UP001054252"/>
    </source>
</evidence>
<proteinExistence type="predicted"/>
<organism evidence="2 3">
    <name type="scientific">Rubroshorea leprosula</name>
    <dbReference type="NCBI Taxonomy" id="152421"/>
    <lineage>
        <taxon>Eukaryota</taxon>
        <taxon>Viridiplantae</taxon>
        <taxon>Streptophyta</taxon>
        <taxon>Embryophyta</taxon>
        <taxon>Tracheophyta</taxon>
        <taxon>Spermatophyta</taxon>
        <taxon>Magnoliopsida</taxon>
        <taxon>eudicotyledons</taxon>
        <taxon>Gunneridae</taxon>
        <taxon>Pentapetalae</taxon>
        <taxon>rosids</taxon>
        <taxon>malvids</taxon>
        <taxon>Malvales</taxon>
        <taxon>Dipterocarpaceae</taxon>
        <taxon>Rubroshorea</taxon>
    </lineage>
</organism>
<feature type="region of interest" description="Disordered" evidence="1">
    <location>
        <begin position="559"/>
        <end position="611"/>
    </location>
</feature>
<dbReference type="EMBL" id="BPVZ01000090">
    <property type="protein sequence ID" value="GKV31332.1"/>
    <property type="molecule type" value="Genomic_DNA"/>
</dbReference>
<feature type="compositionally biased region" description="Low complexity" evidence="1">
    <location>
        <begin position="43"/>
        <end position="54"/>
    </location>
</feature>
<protein>
    <submittedName>
        <fullName evidence="2">Uncharacterized protein</fullName>
    </submittedName>
</protein>